<dbReference type="AlphaFoldDB" id="A0A8J8MHM8"/>
<keyword evidence="2" id="KW-0732">Signal</keyword>
<name>A0A8J8MHM8_9FIRM</name>
<dbReference type="RefSeq" id="WP_212697085.1">
    <property type="nucleotide sequence ID" value="NZ_CP058649.1"/>
</dbReference>
<dbReference type="PANTHER" id="PTHR11060">
    <property type="entry name" value="PROTEIN MEMO1"/>
    <property type="match status" value="1"/>
</dbReference>
<gene>
    <name evidence="3" type="primary">amrB</name>
    <name evidence="3" type="ORF">HZI73_04600</name>
</gene>
<evidence type="ECO:0000256" key="1">
    <source>
        <dbReference type="ARBA" id="ARBA00006315"/>
    </source>
</evidence>
<organism evidence="3 4">
    <name type="scientific">Vallitalea pronyensis</name>
    <dbReference type="NCBI Taxonomy" id="1348613"/>
    <lineage>
        <taxon>Bacteria</taxon>
        <taxon>Bacillati</taxon>
        <taxon>Bacillota</taxon>
        <taxon>Clostridia</taxon>
        <taxon>Lachnospirales</taxon>
        <taxon>Vallitaleaceae</taxon>
        <taxon>Vallitalea</taxon>
    </lineage>
</organism>
<comment type="similarity">
    <text evidence="1">Belongs to the MEMO1 family.</text>
</comment>
<dbReference type="PANTHER" id="PTHR11060:SF0">
    <property type="entry name" value="PROTEIN MEMO1"/>
    <property type="match status" value="1"/>
</dbReference>
<dbReference type="NCBIfam" id="TIGR04336">
    <property type="entry name" value="AmmeMemoSam_B"/>
    <property type="match status" value="1"/>
</dbReference>
<keyword evidence="4" id="KW-1185">Reference proteome</keyword>
<evidence type="ECO:0000313" key="3">
    <source>
        <dbReference type="EMBL" id="QUI21616.1"/>
    </source>
</evidence>
<proteinExistence type="inferred from homology"/>
<protein>
    <submittedName>
        <fullName evidence="3">AmmeMemoRadiSam system protein B</fullName>
    </submittedName>
</protein>
<feature type="signal peptide" evidence="2">
    <location>
        <begin position="1"/>
        <end position="24"/>
    </location>
</feature>
<dbReference type="Proteomes" id="UP000683246">
    <property type="component" value="Chromosome"/>
</dbReference>
<dbReference type="Pfam" id="PF01875">
    <property type="entry name" value="Memo"/>
    <property type="match status" value="1"/>
</dbReference>
<evidence type="ECO:0000313" key="4">
    <source>
        <dbReference type="Proteomes" id="UP000683246"/>
    </source>
</evidence>
<dbReference type="InterPro" id="IPR002737">
    <property type="entry name" value="MEMO1_fam"/>
</dbReference>
<accession>A0A8J8MHM8</accession>
<dbReference type="EMBL" id="CP058649">
    <property type="protein sequence ID" value="QUI21616.1"/>
    <property type="molecule type" value="Genomic_DNA"/>
</dbReference>
<feature type="chain" id="PRO_5039022497" evidence="2">
    <location>
        <begin position="25"/>
        <end position="326"/>
    </location>
</feature>
<sequence length="326" mass="36902">MIKASLKWLLIGVLIMLPVGCQQKGNDFHTADTNQERLHINQPQKTFRVKKVVTNPPIESLLPKLDSKRFINEQIWLDSFKKDLAYEPEGEIIATILPHHDVACDYLTSFYQTASKTKTEEPELILLISPNHEGDGPRFQIGAFDFITHSGMIYSDGDSINTLVEHPLIHEGITSVFEKEHGIGIHMNYIHHYFKEAKVIACIIGETRTHEGIEEVAEQLIASIQNKKVLLIASIDFSHYLTLEEANEKDAYTRQLILSSDTQAMSSLSNDYIDSPSSYGLLITLLQKLEEDYTCTIINHGNTATISGNLEMKETTSYFQVSYTRK</sequence>
<dbReference type="KEGG" id="vpy:HZI73_04600"/>
<evidence type="ECO:0000256" key="2">
    <source>
        <dbReference type="SAM" id="SignalP"/>
    </source>
</evidence>
<reference evidence="3" key="1">
    <citation type="submission" date="2020-07" db="EMBL/GenBank/DDBJ databases">
        <title>Vallitalea pronyensis genome.</title>
        <authorList>
            <person name="Postec A."/>
        </authorList>
    </citation>
    <scope>NUCLEOTIDE SEQUENCE</scope>
    <source>
        <strain evidence="3">FatNI3</strain>
    </source>
</reference>
<dbReference type="Gene3D" id="3.40.830.10">
    <property type="entry name" value="LigB-like"/>
    <property type="match status" value="1"/>
</dbReference>